<gene>
    <name evidence="2" type="ORF">FD29_GL000868</name>
</gene>
<feature type="region of interest" description="Disordered" evidence="1">
    <location>
        <begin position="291"/>
        <end position="311"/>
    </location>
</feature>
<feature type="compositionally biased region" description="Basic and acidic residues" evidence="1">
    <location>
        <begin position="174"/>
        <end position="196"/>
    </location>
</feature>
<dbReference type="PROSITE" id="PS51257">
    <property type="entry name" value="PROKAR_LIPOPROTEIN"/>
    <property type="match status" value="1"/>
</dbReference>
<dbReference type="PATRIC" id="fig|1423770.3.peg.893"/>
<accession>A0A0R1QKA5</accession>
<organism evidence="2 3">
    <name type="scientific">Companilactobacillus mindensis DSM 14500</name>
    <dbReference type="NCBI Taxonomy" id="1423770"/>
    <lineage>
        <taxon>Bacteria</taxon>
        <taxon>Bacillati</taxon>
        <taxon>Bacillota</taxon>
        <taxon>Bacilli</taxon>
        <taxon>Lactobacillales</taxon>
        <taxon>Lactobacillaceae</taxon>
        <taxon>Companilactobacillus</taxon>
    </lineage>
</organism>
<evidence type="ECO:0000313" key="3">
    <source>
        <dbReference type="Proteomes" id="UP000050872"/>
    </source>
</evidence>
<reference evidence="2 3" key="1">
    <citation type="journal article" date="2015" name="Genome Announc.">
        <title>Expanding the biotechnology potential of lactobacilli through comparative genomics of 213 strains and associated genera.</title>
        <authorList>
            <person name="Sun Z."/>
            <person name="Harris H.M."/>
            <person name="McCann A."/>
            <person name="Guo C."/>
            <person name="Argimon S."/>
            <person name="Zhang W."/>
            <person name="Yang X."/>
            <person name="Jeffery I.B."/>
            <person name="Cooney J.C."/>
            <person name="Kagawa T.F."/>
            <person name="Liu W."/>
            <person name="Song Y."/>
            <person name="Salvetti E."/>
            <person name="Wrobel A."/>
            <person name="Rasinkangas P."/>
            <person name="Parkhill J."/>
            <person name="Rea M.C."/>
            <person name="O'Sullivan O."/>
            <person name="Ritari J."/>
            <person name="Douillard F.P."/>
            <person name="Paul Ross R."/>
            <person name="Yang R."/>
            <person name="Briner A.E."/>
            <person name="Felis G.E."/>
            <person name="de Vos W.M."/>
            <person name="Barrangou R."/>
            <person name="Klaenhammer T.R."/>
            <person name="Caufield P.W."/>
            <person name="Cui Y."/>
            <person name="Zhang H."/>
            <person name="O'Toole P.W."/>
        </authorList>
    </citation>
    <scope>NUCLEOTIDE SEQUENCE [LARGE SCALE GENOMIC DNA]</scope>
    <source>
        <strain evidence="2 3">DSM 14500</strain>
    </source>
</reference>
<dbReference type="OrthoDB" id="2328311at2"/>
<feature type="region of interest" description="Disordered" evidence="1">
    <location>
        <begin position="155"/>
        <end position="211"/>
    </location>
</feature>
<evidence type="ECO:0000313" key="2">
    <source>
        <dbReference type="EMBL" id="KRL45036.1"/>
    </source>
</evidence>
<evidence type="ECO:0000256" key="1">
    <source>
        <dbReference type="SAM" id="MobiDB-lite"/>
    </source>
</evidence>
<dbReference type="STRING" id="1423770.FD29_GL000868"/>
<proteinExistence type="predicted"/>
<comment type="caution">
    <text evidence="2">The sequence shown here is derived from an EMBL/GenBank/DDBJ whole genome shotgun (WGS) entry which is preliminary data.</text>
</comment>
<dbReference type="AlphaFoldDB" id="A0A0R1QKA5"/>
<protein>
    <submittedName>
        <fullName evidence="2">Uncharacterized protein</fullName>
    </submittedName>
</protein>
<name>A0A0R1QKA5_9LACO</name>
<dbReference type="RefSeq" id="WP_057887507.1">
    <property type="nucleotide sequence ID" value="NZ_AZEZ01000022.1"/>
</dbReference>
<feature type="compositionally biased region" description="Basic and acidic residues" evidence="1">
    <location>
        <begin position="292"/>
        <end position="311"/>
    </location>
</feature>
<dbReference type="EMBL" id="AZEZ01000022">
    <property type="protein sequence ID" value="KRL45036.1"/>
    <property type="molecule type" value="Genomic_DNA"/>
</dbReference>
<dbReference type="Proteomes" id="UP000050872">
    <property type="component" value="Unassembled WGS sequence"/>
</dbReference>
<sequence>MRKRGLIVAILGLLLFVVGCSKVTTSQPTKTVHNTVKSIDYTNLDQSQKDEMSFSFKRYDGGDTSSINMHVVNRTSEDVLFDGTKFVLAYQKGPDVYSTKDDTITIKSNSTKTVKFLFTGVDNDNFKAVGLFYYKNSNYKLAYCKKDSNESESSNLKEAVLQKEYQGQPQKKKAAIDKDKKDSQKKSDQASDETKKTQQPQKPAPPKPPIVNADQAITLVESQYGLAPNGTAYTHMVDNSSGMDCSIKGSDGQMVYWIRLFKTDVGGNNGGLNDWTVYQNGIVVNQVPEIMSNKDTKNNPPVDEHNDQSQQ</sequence>
<keyword evidence="3" id="KW-1185">Reference proteome</keyword>